<keyword evidence="4" id="KW-1185">Reference proteome</keyword>
<feature type="compositionally biased region" description="Gly residues" evidence="1">
    <location>
        <begin position="100"/>
        <end position="112"/>
    </location>
</feature>
<feature type="region of interest" description="Disordered" evidence="1">
    <location>
        <begin position="87"/>
        <end position="184"/>
    </location>
</feature>
<organism evidence="3 4">
    <name type="scientific">Streptomyces rectiviolaceus</name>
    <dbReference type="NCBI Taxonomy" id="332591"/>
    <lineage>
        <taxon>Bacteria</taxon>
        <taxon>Bacillati</taxon>
        <taxon>Actinomycetota</taxon>
        <taxon>Actinomycetes</taxon>
        <taxon>Kitasatosporales</taxon>
        <taxon>Streptomycetaceae</taxon>
        <taxon>Streptomyces</taxon>
    </lineage>
</organism>
<dbReference type="Pfam" id="PF03625">
    <property type="entry name" value="DUF302"/>
    <property type="match status" value="1"/>
</dbReference>
<feature type="compositionally biased region" description="Acidic residues" evidence="1">
    <location>
        <begin position="153"/>
        <end position="162"/>
    </location>
</feature>
<evidence type="ECO:0000313" key="3">
    <source>
        <dbReference type="EMBL" id="GAA3084796.1"/>
    </source>
</evidence>
<dbReference type="EMBL" id="BAAAUG010000013">
    <property type="protein sequence ID" value="GAA3084796.1"/>
    <property type="molecule type" value="Genomic_DNA"/>
</dbReference>
<name>A0ABP6M8W8_9ACTN</name>
<sequence length="184" mass="18357">MQATLKEKLSHEMEDYLVLGACNPLAHRAIEADRSIGLLLPCKEPRPPWHGAVLCLAVQLLRSVWAGSGFGAALSAFRGRSVGRAFLGGDDDGGEESEGEGGSGEGEEGVAGCGDDDPGGHAAGGSGDGDGDVDRALGLGSCGQGDGVGDDGGAADEAEVPADAEQTANSSSTRSPPPESAPSR</sequence>
<dbReference type="Gene3D" id="3.30.310.70">
    <property type="entry name" value="TT1751-like domain"/>
    <property type="match status" value="1"/>
</dbReference>
<dbReference type="Proteomes" id="UP001501637">
    <property type="component" value="Unassembled WGS sequence"/>
</dbReference>
<evidence type="ECO:0000313" key="4">
    <source>
        <dbReference type="Proteomes" id="UP001501637"/>
    </source>
</evidence>
<feature type="domain" description="DUF302" evidence="2">
    <location>
        <begin position="1"/>
        <end position="43"/>
    </location>
</feature>
<evidence type="ECO:0000256" key="1">
    <source>
        <dbReference type="SAM" id="MobiDB-lite"/>
    </source>
</evidence>
<gene>
    <name evidence="3" type="ORF">GCM10010449_05720</name>
</gene>
<accession>A0ABP6M8W8</accession>
<feature type="compositionally biased region" description="Acidic residues" evidence="1">
    <location>
        <begin position="89"/>
        <end position="99"/>
    </location>
</feature>
<comment type="caution">
    <text evidence="3">The sequence shown here is derived from an EMBL/GenBank/DDBJ whole genome shotgun (WGS) entry which is preliminary data.</text>
</comment>
<protein>
    <recommendedName>
        <fullName evidence="2">DUF302 domain-containing protein</fullName>
    </recommendedName>
</protein>
<feature type="compositionally biased region" description="Gly residues" evidence="1">
    <location>
        <begin position="140"/>
        <end position="152"/>
    </location>
</feature>
<reference evidence="4" key="1">
    <citation type="journal article" date="2019" name="Int. J. Syst. Evol. Microbiol.">
        <title>The Global Catalogue of Microorganisms (GCM) 10K type strain sequencing project: providing services to taxonomists for standard genome sequencing and annotation.</title>
        <authorList>
            <consortium name="The Broad Institute Genomics Platform"/>
            <consortium name="The Broad Institute Genome Sequencing Center for Infectious Disease"/>
            <person name="Wu L."/>
            <person name="Ma J."/>
        </authorList>
    </citation>
    <scope>NUCLEOTIDE SEQUENCE [LARGE SCALE GENOMIC DNA]</scope>
    <source>
        <strain evidence="4">JCM 9092</strain>
    </source>
</reference>
<dbReference type="SUPFAM" id="SSF103247">
    <property type="entry name" value="TT1751-like"/>
    <property type="match status" value="1"/>
</dbReference>
<proteinExistence type="predicted"/>
<dbReference type="InterPro" id="IPR035923">
    <property type="entry name" value="TT1751-like_sf"/>
</dbReference>
<feature type="compositionally biased region" description="Pro residues" evidence="1">
    <location>
        <begin position="175"/>
        <end position="184"/>
    </location>
</feature>
<dbReference type="CDD" id="cd14797">
    <property type="entry name" value="DUF302"/>
    <property type="match status" value="1"/>
</dbReference>
<evidence type="ECO:0000259" key="2">
    <source>
        <dbReference type="Pfam" id="PF03625"/>
    </source>
</evidence>
<dbReference type="InterPro" id="IPR005180">
    <property type="entry name" value="DUF302"/>
</dbReference>